<dbReference type="KEGG" id="hgn:E6W36_06000"/>
<organism evidence="2 3">
    <name type="scientific">Hankyongella ginsenosidimutans</name>
    <dbReference type="NCBI Taxonomy" id="1763828"/>
    <lineage>
        <taxon>Bacteria</taxon>
        <taxon>Pseudomonadati</taxon>
        <taxon>Pseudomonadota</taxon>
        <taxon>Alphaproteobacteria</taxon>
        <taxon>Sphingomonadales</taxon>
        <taxon>Sphingomonadaceae</taxon>
        <taxon>Hankyongella</taxon>
    </lineage>
</organism>
<sequence>MANEETPPESLIPYEDFVQDALRDVVRKVLTDVAMTGLPGKHHFFIGFRTGYPGVVMPPDLRARYPDDMTIVLQNRYWDLKVADDRFEVGLSFNQVPTRLVVPFDALVSFVDPGVNFGLQFQPPAYQPDEPAAVAAPPREEPDPPAPTTAAAAAARSSRLTVSARNPDRTRGRHVRHPH</sequence>
<evidence type="ECO:0000313" key="2">
    <source>
        <dbReference type="EMBL" id="QCI80521.1"/>
    </source>
</evidence>
<dbReference type="Gene3D" id="2.30.30.220">
    <property type="entry name" value="SspB-like"/>
    <property type="match status" value="1"/>
</dbReference>
<feature type="region of interest" description="Disordered" evidence="1">
    <location>
        <begin position="126"/>
        <end position="179"/>
    </location>
</feature>
<dbReference type="InterPro" id="IPR007481">
    <property type="entry name" value="SspB"/>
</dbReference>
<feature type="compositionally biased region" description="Low complexity" evidence="1">
    <location>
        <begin position="148"/>
        <end position="164"/>
    </location>
</feature>
<dbReference type="SUPFAM" id="SSF101738">
    <property type="entry name" value="SspB-like"/>
    <property type="match status" value="1"/>
</dbReference>
<evidence type="ECO:0000313" key="3">
    <source>
        <dbReference type="Proteomes" id="UP000298714"/>
    </source>
</evidence>
<keyword evidence="3" id="KW-1185">Reference proteome</keyword>
<dbReference type="EMBL" id="CP039704">
    <property type="protein sequence ID" value="QCI80521.1"/>
    <property type="molecule type" value="Genomic_DNA"/>
</dbReference>
<accession>A0A4D7C5V7</accession>
<protein>
    <recommendedName>
        <fullName evidence="4">Stringent starvation protein B</fullName>
    </recommendedName>
</protein>
<evidence type="ECO:0000256" key="1">
    <source>
        <dbReference type="SAM" id="MobiDB-lite"/>
    </source>
</evidence>
<dbReference type="Proteomes" id="UP000298714">
    <property type="component" value="Chromosome"/>
</dbReference>
<dbReference type="InterPro" id="IPR036760">
    <property type="entry name" value="SspB-like_sf"/>
</dbReference>
<feature type="compositionally biased region" description="Low complexity" evidence="1">
    <location>
        <begin position="128"/>
        <end position="137"/>
    </location>
</feature>
<name>A0A4D7C5V7_9SPHN</name>
<proteinExistence type="predicted"/>
<dbReference type="Pfam" id="PF04386">
    <property type="entry name" value="SspB"/>
    <property type="match status" value="1"/>
</dbReference>
<dbReference type="AlphaFoldDB" id="A0A4D7C5V7"/>
<reference evidence="3" key="1">
    <citation type="submission" date="2019-04" db="EMBL/GenBank/DDBJ databases">
        <title>Complete genome sequence of Sphingomonas sp. W1-2-3.</title>
        <authorList>
            <person name="Im W.T."/>
        </authorList>
    </citation>
    <scope>NUCLEOTIDE SEQUENCE [LARGE SCALE GENOMIC DNA]</scope>
    <source>
        <strain evidence="3">W1-2-3</strain>
    </source>
</reference>
<evidence type="ECO:0008006" key="4">
    <source>
        <dbReference type="Google" id="ProtNLM"/>
    </source>
</evidence>
<gene>
    <name evidence="2" type="ORF">E6W36_06000</name>
</gene>